<evidence type="ECO:0000313" key="6">
    <source>
        <dbReference type="EMBL" id="CAE7487056.1"/>
    </source>
</evidence>
<dbReference type="InterPro" id="IPR001611">
    <property type="entry name" value="Leu-rich_rpt"/>
</dbReference>
<dbReference type="InterPro" id="IPR050216">
    <property type="entry name" value="LRR_domain-containing"/>
</dbReference>
<dbReference type="PANTHER" id="PTHR48051">
    <property type="match status" value="1"/>
</dbReference>
<dbReference type="SMART" id="SM00822">
    <property type="entry name" value="PKS_KR"/>
    <property type="match status" value="1"/>
</dbReference>
<dbReference type="InterPro" id="IPR029058">
    <property type="entry name" value="AB_hydrolase_fold"/>
</dbReference>
<dbReference type="InterPro" id="IPR020806">
    <property type="entry name" value="PKS_PP-bd"/>
</dbReference>
<evidence type="ECO:0000256" key="1">
    <source>
        <dbReference type="ARBA" id="ARBA00022450"/>
    </source>
</evidence>
<dbReference type="OrthoDB" id="277458at2759"/>
<dbReference type="Gene3D" id="3.30.300.30">
    <property type="match status" value="1"/>
</dbReference>
<dbReference type="SMART" id="SM00369">
    <property type="entry name" value="LRR_TYP"/>
    <property type="match status" value="7"/>
</dbReference>
<evidence type="ECO:0000313" key="7">
    <source>
        <dbReference type="Proteomes" id="UP000601435"/>
    </source>
</evidence>
<reference evidence="6" key="1">
    <citation type="submission" date="2021-02" db="EMBL/GenBank/DDBJ databases">
        <authorList>
            <person name="Dougan E. K."/>
            <person name="Rhodes N."/>
            <person name="Thang M."/>
            <person name="Chan C."/>
        </authorList>
    </citation>
    <scope>NUCLEOTIDE SEQUENCE</scope>
</reference>
<dbReference type="InterPro" id="IPR045851">
    <property type="entry name" value="AMP-bd_C_sf"/>
</dbReference>
<dbReference type="Gene3D" id="3.80.10.10">
    <property type="entry name" value="Ribonuclease Inhibitor"/>
    <property type="match status" value="2"/>
</dbReference>
<comment type="caution">
    <text evidence="6">The sequence shown here is derived from an EMBL/GenBank/DDBJ whole genome shotgun (WGS) entry which is preliminary data.</text>
</comment>
<protein>
    <submittedName>
        <fullName evidence="6">Erbin protein</fullName>
    </submittedName>
</protein>
<dbReference type="InterPro" id="IPR036736">
    <property type="entry name" value="ACP-like_sf"/>
</dbReference>
<organism evidence="6 7">
    <name type="scientific">Symbiodinium necroappetens</name>
    <dbReference type="NCBI Taxonomy" id="1628268"/>
    <lineage>
        <taxon>Eukaryota</taxon>
        <taxon>Sar</taxon>
        <taxon>Alveolata</taxon>
        <taxon>Dinophyceae</taxon>
        <taxon>Suessiales</taxon>
        <taxon>Symbiodiniaceae</taxon>
        <taxon>Symbiodinium</taxon>
    </lineage>
</organism>
<dbReference type="SUPFAM" id="SSF47336">
    <property type="entry name" value="ACP-like"/>
    <property type="match status" value="1"/>
</dbReference>
<dbReference type="Pfam" id="PF00550">
    <property type="entry name" value="PP-binding"/>
    <property type="match status" value="1"/>
</dbReference>
<dbReference type="GO" id="GO:0005737">
    <property type="term" value="C:cytoplasm"/>
    <property type="evidence" value="ECO:0007669"/>
    <property type="project" value="TreeGrafter"/>
</dbReference>
<dbReference type="Gene3D" id="1.10.1200.10">
    <property type="entry name" value="ACP-like"/>
    <property type="match status" value="1"/>
</dbReference>
<keyword evidence="1" id="KW-0596">Phosphopantetheine</keyword>
<dbReference type="SUPFAM" id="SSF56801">
    <property type="entry name" value="Acetyl-CoA synthetase-like"/>
    <property type="match status" value="1"/>
</dbReference>
<dbReference type="SUPFAM" id="SSF53474">
    <property type="entry name" value="alpha/beta-Hydrolases"/>
    <property type="match status" value="1"/>
</dbReference>
<dbReference type="SUPFAM" id="SSF51735">
    <property type="entry name" value="NAD(P)-binding Rossmann-fold domains"/>
    <property type="match status" value="1"/>
</dbReference>
<dbReference type="GO" id="GO:0031177">
    <property type="term" value="F:phosphopantetheine binding"/>
    <property type="evidence" value="ECO:0007669"/>
    <property type="project" value="InterPro"/>
</dbReference>
<evidence type="ECO:0000256" key="2">
    <source>
        <dbReference type="ARBA" id="ARBA00022553"/>
    </source>
</evidence>
<dbReference type="Gene3D" id="3.40.50.1820">
    <property type="entry name" value="alpha/beta hydrolase"/>
    <property type="match status" value="1"/>
</dbReference>
<dbReference type="EMBL" id="CAJNJA010022130">
    <property type="protein sequence ID" value="CAE7487056.1"/>
    <property type="molecule type" value="Genomic_DNA"/>
</dbReference>
<keyword evidence="2" id="KW-0597">Phosphoprotein</keyword>
<dbReference type="Pfam" id="PF08659">
    <property type="entry name" value="KR"/>
    <property type="match status" value="1"/>
</dbReference>
<dbReference type="InterPro" id="IPR003591">
    <property type="entry name" value="Leu-rich_rpt_typical-subtyp"/>
</dbReference>
<dbReference type="PANTHER" id="PTHR48051:SF1">
    <property type="entry name" value="RAS SUPPRESSOR PROTEIN 1"/>
    <property type="match status" value="1"/>
</dbReference>
<name>A0A812SJU3_9DINO</name>
<evidence type="ECO:0000259" key="5">
    <source>
        <dbReference type="PROSITE" id="PS50075"/>
    </source>
</evidence>
<accession>A0A812SJU3</accession>
<dbReference type="InterPro" id="IPR013968">
    <property type="entry name" value="PKS_KR"/>
</dbReference>
<sequence>MVYAAGAKLRPDEGPILYLPDILEEAARHSPTGGFTIYEDSASFEELNVHFVSYPFLLSAARSLARCIVAATGGAEKGEETSRKVREIGDQKTRIMLDPDLPRRYLIIAFWACMLAGKRPCLLTVPRTWEKSRRQKWIQQSWEQLRFPPLISDSSLHPLSEACCSHILSLPLSLHDTSPELGKHFGVDTSRASEEAVAFYAVSQEGCIYSYSAEAIYANIKATSAVRTDASSRGSSSLSWMPFGLPTVLLSHCEAVYLRRSEVHFFMDGLLKPTTLLKIVARHRLHEVSAPTMFFRRALQTLRVRESAALPACCLKGLAGVRQWTVLYGGEFDLSCRTRPGELEEFQMLILQLAGSSPSALPSSPAQFHIQLLSPWGNVVAHTGLFTPACSREFSGACTVAAGMEARIRGTMPGTIQIRGLAALPGLACSADLLESGWISTGLSGSLETFPNCDHHFHVTDIPSEVFRVSGVEYTAEELEAALELAPEVTPGSAAAVRLLTQGQEMPLLLFNPSDPRAAERERIIKALRSHLAVTLGIIPRLGPLPASQLLRSWSGRPYRELERRTEVQEFTSAFLTGKAEELLPSEWAFEEEYKPYRRSPANNTANEEDEDALEERLEGVQQTEELPEQQVSGPETIALVLSNLKSQDTDSARLAKVVCSSLVQTSKPGLPRWAAYEVDDVEAPKQFQELAKTGKAAALVHLLQTDAWNASDVTSLIEILQAWSKGLATQAPEQVSSVLNILCVSTGRCAHLCGASSDPRKHLLTGVLLSASAELPLRCCHVDAAPGPSNAEQAEQRQTKLAETLALTATDLLTELGFPAEVLVDSDGNRLARRLKPMALEVKKTAGLNFQRVLMAGGAGGVGALWAQFLKAETLILLGRSPPAGKPRGKLDQLKHAAFEVLYIPVDICDKRRLQDALQNCAAQDIDFACSLCESFRPLPLCDFDGTSMDLPLRKLCGAENFVSVLSTHRKVKKLPVLFTSTAVSVNGAAQLAQYAAGARALEAFCARERCCNDRTGCDVRCVALSAWDGIGITEKFPRLAAASPAAGLKVLTAHAGVLALEAVFQRFRAPRYGVLTIGIDACHPRFAALTGGKLCSGPAAGTTSMQGCIEIVQVAVRTVLGRDAQLGDSFVQIGLDSMSSMSLHGALCESSGDSSLPPSIFYDNPTILAVAKLLHKQAMAAKGPLGAGMEGMDDIDASLMESPEARQSYHLSLAREALLKKDFEEVRHRCQQCWKQGSIVGQAQVVVSRLEIEACRGLGLANEWRHAAEATVRLCEDVFGRDHPDTSIAAVKMYEATNWGAEGGLQARRGGPGTPMDAAHAALADRHKRFMSSVTWVEAAGYATSSTTQCASVWLVPSGSSAGKLQILNLDGQKLSQPSQGQVPCLGVLGRLEALETLKLRRNQLAEVPSELGRLVRLRELWLTQNSLSELPATFGNLSKLRVLALERNRLAKLPSCISKLRGLLQLGLDEQETAMTELCTVPAAVLSILRGRGCQALLPALDCGAKHEKPNLNTVFWANNGLSSEPKLVAFAQSLRLLDLAHNRIAMITSDILGLRNLRDLSLAGNLLQHLPASIGRMRSLQQLWLHGNYLSELPDELGDLEALAILELHHNRLLSLPTSLYRLSHLNWFFAHGNCLTDASFLKTLSQLPRIKIVGLGCNKLQLHDLDLRKLGRASFGLGWNPGVEAGHLTEALTTSDLFWDKMEEDTQEVLVITFSAQGAPVAQGQAEVRALRDSFLKVDALYVCDPANAWFMQDPSQQWRGLAYFEKRISAIAAQYPRVFAWGGSMGGSAALLFASLANRVHAFSPQVDLVYTWPSFATATVREDFRRRVQESVRSCRGHVHVHVGAENHTDNRHAAALPSCTLIHLHETANHNTMKHLKLRRKLLQLLKFEVADLFMEVYADNTARERHSRQVLSVCEGQD</sequence>
<feature type="domain" description="Carrier" evidence="5">
    <location>
        <begin position="1105"/>
        <end position="1180"/>
    </location>
</feature>
<proteinExistence type="predicted"/>
<evidence type="ECO:0000256" key="4">
    <source>
        <dbReference type="ARBA" id="ARBA00022737"/>
    </source>
</evidence>
<dbReference type="SUPFAM" id="SSF52058">
    <property type="entry name" value="L domain-like"/>
    <property type="match status" value="1"/>
</dbReference>
<dbReference type="PROSITE" id="PS51450">
    <property type="entry name" value="LRR"/>
    <property type="match status" value="1"/>
</dbReference>
<dbReference type="Proteomes" id="UP000601435">
    <property type="component" value="Unassembled WGS sequence"/>
</dbReference>
<gene>
    <name evidence="6" type="primary">Erbin</name>
    <name evidence="6" type="ORF">SNEC2469_LOCUS13834</name>
</gene>
<keyword evidence="3" id="KW-0433">Leucine-rich repeat</keyword>
<keyword evidence="7" id="KW-1185">Reference proteome</keyword>
<dbReference type="SMART" id="SM00823">
    <property type="entry name" value="PKS_PP"/>
    <property type="match status" value="1"/>
</dbReference>
<dbReference type="InterPro" id="IPR032675">
    <property type="entry name" value="LRR_dom_sf"/>
</dbReference>
<dbReference type="Pfam" id="PF23598">
    <property type="entry name" value="LRR_14"/>
    <property type="match status" value="2"/>
</dbReference>
<dbReference type="InterPro" id="IPR057326">
    <property type="entry name" value="KR_dom"/>
</dbReference>
<dbReference type="InterPro" id="IPR036291">
    <property type="entry name" value="NAD(P)-bd_dom_sf"/>
</dbReference>
<dbReference type="InterPro" id="IPR055414">
    <property type="entry name" value="LRR_R13L4/SHOC2-like"/>
</dbReference>
<keyword evidence="4" id="KW-0677">Repeat</keyword>
<evidence type="ECO:0000256" key="3">
    <source>
        <dbReference type="ARBA" id="ARBA00022614"/>
    </source>
</evidence>
<dbReference type="PROSITE" id="PS50075">
    <property type="entry name" value="CARRIER"/>
    <property type="match status" value="1"/>
</dbReference>
<dbReference type="InterPro" id="IPR009081">
    <property type="entry name" value="PP-bd_ACP"/>
</dbReference>
<dbReference type="Gene3D" id="3.40.50.720">
    <property type="entry name" value="NAD(P)-binding Rossmann-like Domain"/>
    <property type="match status" value="1"/>
</dbReference>